<accession>A0A813KUF3</accession>
<organism evidence="1 2">
    <name type="scientific">Polarella glacialis</name>
    <name type="common">Dinoflagellate</name>
    <dbReference type="NCBI Taxonomy" id="89957"/>
    <lineage>
        <taxon>Eukaryota</taxon>
        <taxon>Sar</taxon>
        <taxon>Alveolata</taxon>
        <taxon>Dinophyceae</taxon>
        <taxon>Suessiales</taxon>
        <taxon>Suessiaceae</taxon>
        <taxon>Polarella</taxon>
    </lineage>
</organism>
<gene>
    <name evidence="1" type="ORF">PGLA2088_LOCUS37367</name>
</gene>
<comment type="caution">
    <text evidence="1">The sequence shown here is derived from an EMBL/GenBank/DDBJ whole genome shotgun (WGS) entry which is preliminary data.</text>
</comment>
<dbReference type="Proteomes" id="UP000626109">
    <property type="component" value="Unassembled WGS sequence"/>
</dbReference>
<sequence>MPRRGKVFVSHSNIAFVTHLNQLSSDRKQGAPNSDFRSSTTNKIWKTKWVFCTAPRGSDCYGQAAARCAEMCCVHWLCFEDQNALLYKKIVKQVEMWTISNFYRSEVRTTSLR</sequence>
<reference evidence="1" key="1">
    <citation type="submission" date="2021-02" db="EMBL/GenBank/DDBJ databases">
        <authorList>
            <person name="Dougan E. K."/>
            <person name="Rhodes N."/>
            <person name="Thang M."/>
            <person name="Chan C."/>
        </authorList>
    </citation>
    <scope>NUCLEOTIDE SEQUENCE</scope>
</reference>
<protein>
    <submittedName>
        <fullName evidence="1">Uncharacterized protein</fullName>
    </submittedName>
</protein>
<dbReference type="EMBL" id="CAJNNW010032455">
    <property type="protein sequence ID" value="CAE8713153.1"/>
    <property type="molecule type" value="Genomic_DNA"/>
</dbReference>
<evidence type="ECO:0000313" key="2">
    <source>
        <dbReference type="Proteomes" id="UP000626109"/>
    </source>
</evidence>
<proteinExistence type="predicted"/>
<name>A0A813KUF3_POLGL</name>
<evidence type="ECO:0000313" key="1">
    <source>
        <dbReference type="EMBL" id="CAE8713153.1"/>
    </source>
</evidence>
<dbReference type="AlphaFoldDB" id="A0A813KUF3"/>